<organism evidence="1 2">
    <name type="scientific">Actinomyces ruminis</name>
    <dbReference type="NCBI Taxonomy" id="1937003"/>
    <lineage>
        <taxon>Bacteria</taxon>
        <taxon>Bacillati</taxon>
        <taxon>Actinomycetota</taxon>
        <taxon>Actinomycetes</taxon>
        <taxon>Actinomycetales</taxon>
        <taxon>Actinomycetaceae</taxon>
        <taxon>Actinomyces</taxon>
    </lineage>
</organism>
<sequence>MSRLADDPRFGLGVRSCHQGGRREFARDERGVAYVLTEMKALRACISKGEWEELLADLEDLIRAAESGELTFDSTYTKGVVCHAGGKVAGVEDVLEARIARTFNLDGRRRHLRLYFTEPSDFAGMLLLLGLQHKGDGELGLEEQNEHIREAQRRFDRWWREHYRPVGETM</sequence>
<keyword evidence="2" id="KW-1185">Reference proteome</keyword>
<evidence type="ECO:0000313" key="1">
    <source>
        <dbReference type="EMBL" id="PHP51807.1"/>
    </source>
</evidence>
<proteinExistence type="predicted"/>
<comment type="caution">
    <text evidence="1">The sequence shown here is derived from an EMBL/GenBank/DDBJ whole genome shotgun (WGS) entry which is preliminary data.</text>
</comment>
<dbReference type="EMBL" id="MTPX02000077">
    <property type="protein sequence ID" value="PHP51807.1"/>
    <property type="molecule type" value="Genomic_DNA"/>
</dbReference>
<dbReference type="Proteomes" id="UP000194577">
    <property type="component" value="Unassembled WGS sequence"/>
</dbReference>
<evidence type="ECO:0000313" key="2">
    <source>
        <dbReference type="Proteomes" id="UP000194577"/>
    </source>
</evidence>
<accession>A0ABX4M8M7</accession>
<protein>
    <submittedName>
        <fullName evidence="1">Uncharacterized protein</fullName>
    </submittedName>
</protein>
<gene>
    <name evidence="1" type="ORF">BW737_014105</name>
</gene>
<name>A0ABX4M8M7_9ACTO</name>
<reference evidence="1 2" key="1">
    <citation type="submission" date="2017-10" db="EMBL/GenBank/DDBJ databases">
        <title>Draft genome sequence of cellulolytic Actinomyces sp CtC72 isolated from cattle rumen fluid.</title>
        <authorList>
            <person name="Joshi A.J."/>
            <person name="Vasudevan G."/>
            <person name="Lanjekar V.B."/>
            <person name="Hivarkar S."/>
            <person name="Engineer A."/>
            <person name="Pore S.D."/>
            <person name="Dhakephalkar P.K."/>
            <person name="Dagar S."/>
        </authorList>
    </citation>
    <scope>NUCLEOTIDE SEQUENCE [LARGE SCALE GENOMIC DNA]</scope>
    <source>
        <strain evidence="2">CtC72</strain>
    </source>
</reference>